<name>A0A3P7M2Z9_DIBLA</name>
<proteinExistence type="predicted"/>
<evidence type="ECO:0000313" key="2">
    <source>
        <dbReference type="EMBL" id="VDN16618.1"/>
    </source>
</evidence>
<dbReference type="Pfam" id="PF26215">
    <property type="entry name" value="HTH_animal"/>
    <property type="match status" value="1"/>
</dbReference>
<dbReference type="Proteomes" id="UP000281553">
    <property type="component" value="Unassembled WGS sequence"/>
</dbReference>
<gene>
    <name evidence="2" type="ORF">DILT_LOCUS12449</name>
</gene>
<dbReference type="InterPro" id="IPR058912">
    <property type="entry name" value="HTH_animal"/>
</dbReference>
<evidence type="ECO:0000313" key="3">
    <source>
        <dbReference type="Proteomes" id="UP000281553"/>
    </source>
</evidence>
<keyword evidence="3" id="KW-1185">Reference proteome</keyword>
<organism evidence="2 3">
    <name type="scientific">Dibothriocephalus latus</name>
    <name type="common">Fish tapeworm</name>
    <name type="synonym">Diphyllobothrium latum</name>
    <dbReference type="NCBI Taxonomy" id="60516"/>
    <lineage>
        <taxon>Eukaryota</taxon>
        <taxon>Metazoa</taxon>
        <taxon>Spiralia</taxon>
        <taxon>Lophotrochozoa</taxon>
        <taxon>Platyhelminthes</taxon>
        <taxon>Cestoda</taxon>
        <taxon>Eucestoda</taxon>
        <taxon>Diphyllobothriidea</taxon>
        <taxon>Diphyllobothriidae</taxon>
        <taxon>Dibothriocephalus</taxon>
    </lineage>
</organism>
<dbReference type="AlphaFoldDB" id="A0A3P7M2Z9"/>
<evidence type="ECO:0000259" key="1">
    <source>
        <dbReference type="Pfam" id="PF26215"/>
    </source>
</evidence>
<sequence length="105" mass="11931">MAARIRRICSSQISETELKQLQNTLHENGYPERFILRYIKEHVTKAAVATTEKKDLFTRFLFMGDAASELVRRRLGTAVTSAFPATSILSHAPVERDMLAEQHNV</sequence>
<accession>A0A3P7M2Z9</accession>
<dbReference type="EMBL" id="UYRU01066500">
    <property type="protein sequence ID" value="VDN16618.1"/>
    <property type="molecule type" value="Genomic_DNA"/>
</dbReference>
<dbReference type="OrthoDB" id="6260146at2759"/>
<reference evidence="2 3" key="1">
    <citation type="submission" date="2018-11" db="EMBL/GenBank/DDBJ databases">
        <authorList>
            <consortium name="Pathogen Informatics"/>
        </authorList>
    </citation>
    <scope>NUCLEOTIDE SEQUENCE [LARGE SCALE GENOMIC DNA]</scope>
</reference>
<feature type="domain" description="Helix-turn-helix" evidence="1">
    <location>
        <begin position="1"/>
        <end position="40"/>
    </location>
</feature>
<protein>
    <recommendedName>
        <fullName evidence="1">Helix-turn-helix domain-containing protein</fullName>
    </recommendedName>
</protein>